<reference evidence="2" key="1">
    <citation type="journal article" date="2024" name="Proc. Natl. Acad. Sci. U.S.A.">
        <title>Extraordinary preservation of gene collinearity over three hundred million years revealed in homosporous lycophytes.</title>
        <authorList>
            <person name="Li C."/>
            <person name="Wickell D."/>
            <person name="Kuo L.Y."/>
            <person name="Chen X."/>
            <person name="Nie B."/>
            <person name="Liao X."/>
            <person name="Peng D."/>
            <person name="Ji J."/>
            <person name="Jenkins J."/>
            <person name="Williams M."/>
            <person name="Shu S."/>
            <person name="Plott C."/>
            <person name="Barry K."/>
            <person name="Rajasekar S."/>
            <person name="Grimwood J."/>
            <person name="Han X."/>
            <person name="Sun S."/>
            <person name="Hou Z."/>
            <person name="He W."/>
            <person name="Dai G."/>
            <person name="Sun C."/>
            <person name="Schmutz J."/>
            <person name="Leebens-Mack J.H."/>
            <person name="Li F.W."/>
            <person name="Wang L."/>
        </authorList>
    </citation>
    <scope>NUCLEOTIDE SEQUENCE [LARGE SCALE GENOMIC DNA]</scope>
    <source>
        <strain evidence="2">cv. PW_Plant_1</strain>
    </source>
</reference>
<sequence length="248" mass="26963">MAWLWRLLSRTSHSHHKKELLASFSSQAQSRIVPPGGFLPLNGLSDNKGSRQQKTRLGRGIGSGKGKTAGRGHKGQKARSGRKPRLGFEGGQTPLRLRIPQRGFKNPCGQTFKPVNLGTISDLVEKGAIDKSQLITMKTLKDAGAVGKKIKDGVKLLARGSETFSLPVHIEVSRVSVQARQAIEAAGGSVRRVHYNQLGLRALLDPEWFQKKGRLLPQPARPPPRILAKVDGIGRLPAPTTPILVERA</sequence>
<evidence type="ECO:0000313" key="2">
    <source>
        <dbReference type="Proteomes" id="UP001162992"/>
    </source>
</evidence>
<gene>
    <name evidence="1" type="ORF">O6H91_16G089100</name>
</gene>
<dbReference type="EMBL" id="CM055107">
    <property type="protein sequence ID" value="KAJ7528203.1"/>
    <property type="molecule type" value="Genomic_DNA"/>
</dbReference>
<protein>
    <submittedName>
        <fullName evidence="1">Uncharacterized protein</fullName>
    </submittedName>
</protein>
<dbReference type="Proteomes" id="UP001162992">
    <property type="component" value="Chromosome 16"/>
</dbReference>
<evidence type="ECO:0000313" key="1">
    <source>
        <dbReference type="EMBL" id="KAJ7528203.1"/>
    </source>
</evidence>
<comment type="caution">
    <text evidence="1">The sequence shown here is derived from an EMBL/GenBank/DDBJ whole genome shotgun (WGS) entry which is preliminary data.</text>
</comment>
<proteinExistence type="predicted"/>
<name>A0ACC2BES2_DIPCM</name>
<keyword evidence="2" id="KW-1185">Reference proteome</keyword>
<accession>A0ACC2BES2</accession>
<organism evidence="1 2">
    <name type="scientific">Diphasiastrum complanatum</name>
    <name type="common">Issler's clubmoss</name>
    <name type="synonym">Lycopodium complanatum</name>
    <dbReference type="NCBI Taxonomy" id="34168"/>
    <lineage>
        <taxon>Eukaryota</taxon>
        <taxon>Viridiplantae</taxon>
        <taxon>Streptophyta</taxon>
        <taxon>Embryophyta</taxon>
        <taxon>Tracheophyta</taxon>
        <taxon>Lycopodiopsida</taxon>
        <taxon>Lycopodiales</taxon>
        <taxon>Lycopodiaceae</taxon>
        <taxon>Lycopodioideae</taxon>
        <taxon>Diphasiastrum</taxon>
    </lineage>
</organism>